<keyword evidence="3" id="KW-1185">Reference proteome</keyword>
<evidence type="ECO:0000256" key="1">
    <source>
        <dbReference type="SAM" id="MobiDB-lite"/>
    </source>
</evidence>
<dbReference type="EMBL" id="CAJHJT010000012">
    <property type="protein sequence ID" value="CAD7000721.1"/>
    <property type="molecule type" value="Genomic_DNA"/>
</dbReference>
<dbReference type="Proteomes" id="UP000606786">
    <property type="component" value="Unassembled WGS sequence"/>
</dbReference>
<comment type="caution">
    <text evidence="2">The sequence shown here is derived from an EMBL/GenBank/DDBJ whole genome shotgun (WGS) entry which is preliminary data.</text>
</comment>
<sequence length="112" mass="13132">MEFSTTYAYTFKQKRSSLCMHRLKPQLVVGGQQQHHHQRHHPLHNKPREVTQKSTNECKLAGNECGAVISEKHSSVDREQGKRNVVDNIYFLNYSHIIKYINAHLFADFNKR</sequence>
<organism evidence="2 3">
    <name type="scientific">Ceratitis capitata</name>
    <name type="common">Mediterranean fruit fly</name>
    <name type="synonym">Tephritis capitata</name>
    <dbReference type="NCBI Taxonomy" id="7213"/>
    <lineage>
        <taxon>Eukaryota</taxon>
        <taxon>Metazoa</taxon>
        <taxon>Ecdysozoa</taxon>
        <taxon>Arthropoda</taxon>
        <taxon>Hexapoda</taxon>
        <taxon>Insecta</taxon>
        <taxon>Pterygota</taxon>
        <taxon>Neoptera</taxon>
        <taxon>Endopterygota</taxon>
        <taxon>Diptera</taxon>
        <taxon>Brachycera</taxon>
        <taxon>Muscomorpha</taxon>
        <taxon>Tephritoidea</taxon>
        <taxon>Tephritidae</taxon>
        <taxon>Ceratitis</taxon>
        <taxon>Ceratitis</taxon>
    </lineage>
</organism>
<reference evidence="2" key="1">
    <citation type="submission" date="2020-11" db="EMBL/GenBank/DDBJ databases">
        <authorList>
            <person name="Whitehead M."/>
        </authorList>
    </citation>
    <scope>NUCLEOTIDE SEQUENCE</scope>
    <source>
        <strain evidence="2">EGII</strain>
    </source>
</reference>
<feature type="region of interest" description="Disordered" evidence="1">
    <location>
        <begin position="31"/>
        <end position="54"/>
    </location>
</feature>
<feature type="compositionally biased region" description="Basic residues" evidence="1">
    <location>
        <begin position="34"/>
        <end position="45"/>
    </location>
</feature>
<accession>A0A811UPR4</accession>
<protein>
    <submittedName>
        <fullName evidence="2">(Mediterranean fruit fly) hypothetical protein</fullName>
    </submittedName>
</protein>
<evidence type="ECO:0000313" key="3">
    <source>
        <dbReference type="Proteomes" id="UP000606786"/>
    </source>
</evidence>
<name>A0A811UPR4_CERCA</name>
<gene>
    <name evidence="2" type="ORF">CCAP1982_LOCUS9194</name>
</gene>
<proteinExistence type="predicted"/>
<dbReference type="AlphaFoldDB" id="A0A811UPR4"/>
<evidence type="ECO:0000313" key="2">
    <source>
        <dbReference type="EMBL" id="CAD7000721.1"/>
    </source>
</evidence>